<accession>A0A0F9PJB3</accession>
<name>A0A0F9PJB3_9ZZZZ</name>
<dbReference type="AlphaFoldDB" id="A0A0F9PJB3"/>
<gene>
    <name evidence="1" type="ORF">LCGC14_1130870</name>
</gene>
<organism evidence="1">
    <name type="scientific">marine sediment metagenome</name>
    <dbReference type="NCBI Taxonomy" id="412755"/>
    <lineage>
        <taxon>unclassified sequences</taxon>
        <taxon>metagenomes</taxon>
        <taxon>ecological metagenomes</taxon>
    </lineage>
</organism>
<comment type="caution">
    <text evidence="1">The sequence shown here is derived from an EMBL/GenBank/DDBJ whole genome shotgun (WGS) entry which is preliminary data.</text>
</comment>
<reference evidence="1" key="1">
    <citation type="journal article" date="2015" name="Nature">
        <title>Complex archaea that bridge the gap between prokaryotes and eukaryotes.</title>
        <authorList>
            <person name="Spang A."/>
            <person name="Saw J.H."/>
            <person name="Jorgensen S.L."/>
            <person name="Zaremba-Niedzwiedzka K."/>
            <person name="Martijn J."/>
            <person name="Lind A.E."/>
            <person name="van Eijk R."/>
            <person name="Schleper C."/>
            <person name="Guy L."/>
            <person name="Ettema T.J."/>
        </authorList>
    </citation>
    <scope>NUCLEOTIDE SEQUENCE</scope>
</reference>
<evidence type="ECO:0000313" key="1">
    <source>
        <dbReference type="EMBL" id="KKN01116.1"/>
    </source>
</evidence>
<protein>
    <submittedName>
        <fullName evidence="1">Uncharacterized protein</fullName>
    </submittedName>
</protein>
<sequence>MSSAMKDFADKFTRFVKDVDVSFDDHDARIKALEKKDWAELFHAIVEDVVGAPNITAEDVEYAKHLEGKRLPKPTSTTLSRRRGEV</sequence>
<dbReference type="EMBL" id="LAZR01005296">
    <property type="protein sequence ID" value="KKN01116.1"/>
    <property type="molecule type" value="Genomic_DNA"/>
</dbReference>
<proteinExistence type="predicted"/>